<dbReference type="Gene3D" id="1.20.58.530">
    <property type="match status" value="1"/>
</dbReference>
<dbReference type="SMART" id="SM00139">
    <property type="entry name" value="MyTH4"/>
    <property type="match status" value="1"/>
</dbReference>
<feature type="coiled-coil region" evidence="7">
    <location>
        <begin position="1357"/>
        <end position="1384"/>
    </location>
</feature>
<keyword evidence="11" id="KW-1185">Reference proteome</keyword>
<dbReference type="GO" id="GO:0016459">
    <property type="term" value="C:myosin complex"/>
    <property type="evidence" value="ECO:0007669"/>
    <property type="project" value="UniProtKB-KW"/>
</dbReference>
<dbReference type="Gene3D" id="1.20.120.720">
    <property type="entry name" value="Myosin VI head, motor domain, U50 subdomain"/>
    <property type="match status" value="1"/>
</dbReference>
<dbReference type="PROSITE" id="PS50096">
    <property type="entry name" value="IQ"/>
    <property type="match status" value="1"/>
</dbReference>
<feature type="binding site" evidence="6">
    <location>
        <begin position="175"/>
        <end position="182"/>
    </location>
    <ligand>
        <name>ATP</name>
        <dbReference type="ChEBI" id="CHEBI:30616"/>
    </ligand>
</feature>
<dbReference type="GO" id="GO:0007015">
    <property type="term" value="P:actin filament organization"/>
    <property type="evidence" value="ECO:0007669"/>
    <property type="project" value="TreeGrafter"/>
</dbReference>
<dbReference type="GO" id="GO:0005737">
    <property type="term" value="C:cytoplasm"/>
    <property type="evidence" value="ECO:0007669"/>
    <property type="project" value="TreeGrafter"/>
</dbReference>
<dbReference type="SUPFAM" id="SSF52540">
    <property type="entry name" value="P-loop containing nucleoside triphosphate hydrolases"/>
    <property type="match status" value="1"/>
</dbReference>
<dbReference type="PROSITE" id="PS51456">
    <property type="entry name" value="MYOSIN_MOTOR"/>
    <property type="match status" value="1"/>
</dbReference>
<dbReference type="PANTHER" id="PTHR13140">
    <property type="entry name" value="MYOSIN"/>
    <property type="match status" value="1"/>
</dbReference>
<dbReference type="InterPro" id="IPR001609">
    <property type="entry name" value="Myosin_head_motor_dom-like"/>
</dbReference>
<keyword evidence="1 6" id="KW-0547">Nucleotide-binding</keyword>
<dbReference type="Proteomes" id="UP000050640">
    <property type="component" value="Unplaced"/>
</dbReference>
<name>A0A158Q8K6_9BILA</name>
<feature type="domain" description="Myosin motor" evidence="10">
    <location>
        <begin position="74"/>
        <end position="818"/>
    </location>
</feature>
<dbReference type="PRINTS" id="PR00193">
    <property type="entry name" value="MYOSINHEAVY"/>
</dbReference>
<feature type="region of interest" description="Disordered" evidence="8">
    <location>
        <begin position="1174"/>
        <end position="1201"/>
    </location>
</feature>
<evidence type="ECO:0000256" key="1">
    <source>
        <dbReference type="ARBA" id="ARBA00022741"/>
    </source>
</evidence>
<dbReference type="Gene3D" id="6.20.240.20">
    <property type="match status" value="1"/>
</dbReference>
<dbReference type="GO" id="GO:0098858">
    <property type="term" value="C:actin-based cell projection"/>
    <property type="evidence" value="ECO:0007669"/>
    <property type="project" value="TreeGrafter"/>
</dbReference>
<evidence type="ECO:0000256" key="5">
    <source>
        <dbReference type="ARBA" id="ARBA00023203"/>
    </source>
</evidence>
<feature type="compositionally biased region" description="Polar residues" evidence="8">
    <location>
        <begin position="1177"/>
        <end position="1201"/>
    </location>
</feature>
<evidence type="ECO:0000256" key="3">
    <source>
        <dbReference type="ARBA" id="ARBA00023123"/>
    </source>
</evidence>
<evidence type="ECO:0000259" key="10">
    <source>
        <dbReference type="PROSITE" id="PS51456"/>
    </source>
</evidence>
<protein>
    <submittedName>
        <fullName evidence="12">Myosin motor domain-containing protein</fullName>
    </submittedName>
</protein>
<evidence type="ECO:0000256" key="8">
    <source>
        <dbReference type="SAM" id="MobiDB-lite"/>
    </source>
</evidence>
<dbReference type="PANTHER" id="PTHR13140:SF709">
    <property type="entry name" value="UNCONVENTIONAL MYOSIN-XV"/>
    <property type="match status" value="1"/>
</dbReference>
<dbReference type="Pfam" id="PF00063">
    <property type="entry name" value="Myosin_head"/>
    <property type="match status" value="1"/>
</dbReference>
<evidence type="ECO:0000256" key="6">
    <source>
        <dbReference type="PROSITE-ProRule" id="PRU00782"/>
    </source>
</evidence>
<keyword evidence="5 6" id="KW-0009">Actin-binding</keyword>
<dbReference type="SMART" id="SM00015">
    <property type="entry name" value="IQ"/>
    <property type="match status" value="2"/>
</dbReference>
<dbReference type="SMART" id="SM00242">
    <property type="entry name" value="MYSc"/>
    <property type="match status" value="1"/>
</dbReference>
<dbReference type="STRING" id="1147741.A0A158Q8K6"/>
<keyword evidence="4 6" id="KW-0505">Motor protein</keyword>
<dbReference type="GO" id="GO:0051015">
    <property type="term" value="F:actin filament binding"/>
    <property type="evidence" value="ECO:0007669"/>
    <property type="project" value="TreeGrafter"/>
</dbReference>
<dbReference type="WBParaSite" id="EEL_0000789701-mRNA-1">
    <property type="protein sequence ID" value="EEL_0000789701-mRNA-1"/>
    <property type="gene ID" value="EEL_0000789701"/>
</dbReference>
<dbReference type="Gene3D" id="1.10.10.820">
    <property type="match status" value="1"/>
</dbReference>
<dbReference type="GO" id="GO:0005524">
    <property type="term" value="F:ATP binding"/>
    <property type="evidence" value="ECO:0007669"/>
    <property type="project" value="UniProtKB-UniRule"/>
</dbReference>
<dbReference type="Pfam" id="PF00612">
    <property type="entry name" value="IQ"/>
    <property type="match status" value="1"/>
</dbReference>
<evidence type="ECO:0000256" key="4">
    <source>
        <dbReference type="ARBA" id="ARBA00023175"/>
    </source>
</evidence>
<sequence>MKRKKDCWDDNSAFRWLNEQLGQPVWLFVHNAKALWEPAIVVETEPLTVQCIQNDQTIPLENTIRLTERKLFDPNTENLAAIPDESESALLFALKKRFDAKRFYIKNLQTFAGDVLIALNPYDALSTIYDDTVQKLYRKSNNLNNLPAHVFSVAQKALVRIENEQSKHEFICFCGESGSGKTYNLMHCANYLISTSIQHKARQTITVQQLEAVERVLNAFGSARTLKNTQGTRMSYCMEMFYRNATLIGFSVHTISQQHQQEQQQLQQIQIHVEPSRIVSQRIGECNYNVFYELCSSVETNEKHKLGLKSEQQHFYLNQGKVSMDAMTLRQKYETLCTSLELLDISEHQQDFIQRILAAILHIGNLFFKLTKRNGTVNTTNAESNDIVNGVEIGNEQELKWCAYLLEIDLDSLYQLLTQKQVKTTEENEIAVVPLSIEQALDVRDSLAQLLYEQLIDWILQRINATTMNGCNCVNNNNIATITLADHYGFERSASVNGFEQFCINLYNERLEWYYQQKVLRELQWEYQKDNISGIDSQSIQWFNNESVIELLLQRPNGLLPALDDESKFPKASAARYLQQCILNHQQSPRQLFTSKTATTTTTTTKIDSINIAKIPMERYEFSIRHYAGQIWYDCVQFVEKNRLQIRWETVKLLAISQNSSIAQMFRCLTANNPKLTQQQSANGTIYVAQRYNRAAKALIDKMNKGTVQFIRCMRSNQERETLKFCPQTVARQIRSLSLLATTNNHRLGFPYRESFDRFALRYRCLLPLDIARYQTVYELSKDILEQQGNKFHQHYRLGKTQVFMREPLREHLETRRDALLDSSAVVIQKNIRKWLEERKFAKKRHAAIVLQSGIRGWRARMSDMRTVYYYIPYNKRIGKPLELPTETIEQFAENNFKGHLLQMRREPIATPFLHKETEIDFNQSLEMFAMILRYMNNTQMNCEQLVILGKAIIQIALDNPSQRDELLVQLCTQTYRNGVKNNADKAWTLLLGAVNSFTPSPQLYPALMNYFEQQAPNLSRQLIDGLLRQCNSSKDLPKSRYFAPTFLEQSSFKQQQAAVLRIKCADQHEASFEVHSWMTADELARRCLQNRGIGDPDGWALSVENENFAIYAPGNCYVYDILAQMEQQSIGTNNGIFAMFDNSVNWKVSRGNGKAIGREAVEQHETIDEEIRKSDISQNHFGTNTKQQPQKEQQSMLSQRSVQFVPQEMQNDLYPEAKLKESNHRAFDDDTSIYEENTAKIPPVPPPHWNSNLLLFFHRFTRLLGKRCKLREFLYGQQQQQQQHALPELSTSTLNNRYKINQISDPANISKNYYDTVMDRKRYDDSIYSNSVYDDRNVIDDNFHYQQQYDTTLQRYRRQQQHFVELRQQQQQQQQQQQHQEQQPNFAYIPQHFTAMATVPLVPTQVQFMPVMLPTSSFLPAQPLPPPHQQSMITGAENGIGQRIINQQLNTTNVSSLSSTVLMNTVDSNDMQQHHSDNFTVGKIMNLIEFNDHFTRSSMLQQREEMETRALCCSTPQQSGQPTEESLISAPSEQSSVSTRIRRMQIPTKASDVDQFLDAIFEQVLPANDLERTDDSHISAAMITSTIKGTIVNDASETLQSVSLKFLYQ</sequence>
<dbReference type="Pfam" id="PF21989">
    <property type="entry name" value="RA_2"/>
    <property type="match status" value="1"/>
</dbReference>
<evidence type="ECO:0000259" key="9">
    <source>
        <dbReference type="PROSITE" id="PS51016"/>
    </source>
</evidence>
<keyword evidence="3 6" id="KW-0518">Myosin</keyword>
<evidence type="ECO:0000313" key="12">
    <source>
        <dbReference type="WBParaSite" id="EEL_0000789701-mRNA-1"/>
    </source>
</evidence>
<dbReference type="Gene3D" id="1.25.40.530">
    <property type="entry name" value="MyTH4 domain"/>
    <property type="match status" value="2"/>
</dbReference>
<evidence type="ECO:0000256" key="2">
    <source>
        <dbReference type="ARBA" id="ARBA00022840"/>
    </source>
</evidence>
<dbReference type="Gene3D" id="3.10.20.90">
    <property type="entry name" value="Phosphatidylinositol 3-kinase Catalytic Subunit, Chain A, domain 1"/>
    <property type="match status" value="1"/>
</dbReference>
<dbReference type="GO" id="GO:0000146">
    <property type="term" value="F:microfilament motor activity"/>
    <property type="evidence" value="ECO:0007669"/>
    <property type="project" value="TreeGrafter"/>
</dbReference>
<dbReference type="Gene3D" id="1.20.5.190">
    <property type="match status" value="1"/>
</dbReference>
<dbReference type="InterPro" id="IPR000048">
    <property type="entry name" value="IQ_motif_EF-hand-BS"/>
</dbReference>
<dbReference type="InterPro" id="IPR000857">
    <property type="entry name" value="MyTH4_dom"/>
</dbReference>
<dbReference type="GO" id="GO:0016020">
    <property type="term" value="C:membrane"/>
    <property type="evidence" value="ECO:0007669"/>
    <property type="project" value="TreeGrafter"/>
</dbReference>
<organism evidence="11 12">
    <name type="scientific">Elaeophora elaphi</name>
    <dbReference type="NCBI Taxonomy" id="1147741"/>
    <lineage>
        <taxon>Eukaryota</taxon>
        <taxon>Metazoa</taxon>
        <taxon>Ecdysozoa</taxon>
        <taxon>Nematoda</taxon>
        <taxon>Chromadorea</taxon>
        <taxon>Rhabditida</taxon>
        <taxon>Spirurina</taxon>
        <taxon>Spiruromorpha</taxon>
        <taxon>Filarioidea</taxon>
        <taxon>Onchocercidae</taxon>
        <taxon>Elaeophora</taxon>
    </lineage>
</organism>
<evidence type="ECO:0000256" key="7">
    <source>
        <dbReference type="SAM" id="Coils"/>
    </source>
</evidence>
<accession>A0A158Q8K6</accession>
<feature type="region of interest" description="Disordered" evidence="8">
    <location>
        <begin position="1516"/>
        <end position="1537"/>
    </location>
</feature>
<evidence type="ECO:0000313" key="11">
    <source>
        <dbReference type="Proteomes" id="UP000050640"/>
    </source>
</evidence>
<feature type="region of interest" description="Actin-binding" evidence="6">
    <location>
        <begin position="696"/>
        <end position="718"/>
    </location>
</feature>
<dbReference type="InterPro" id="IPR036961">
    <property type="entry name" value="Kinesin_motor_dom_sf"/>
</dbReference>
<feature type="domain" description="MyTH4" evidence="9">
    <location>
        <begin position="904"/>
        <end position="1054"/>
    </location>
</feature>
<proteinExistence type="inferred from homology"/>
<dbReference type="InterPro" id="IPR027417">
    <property type="entry name" value="P-loop_NTPase"/>
</dbReference>
<comment type="similarity">
    <text evidence="6">Belongs to the TRAFAC class myosin-kinesin ATPase superfamily. Myosin family.</text>
</comment>
<dbReference type="Pfam" id="PF00784">
    <property type="entry name" value="MyTH4"/>
    <property type="match status" value="1"/>
</dbReference>
<reference evidence="12" key="1">
    <citation type="submission" date="2016-04" db="UniProtKB">
        <authorList>
            <consortium name="WormBaseParasite"/>
        </authorList>
    </citation>
    <scope>IDENTIFICATION</scope>
</reference>
<keyword evidence="7" id="KW-0175">Coiled coil</keyword>
<keyword evidence="2 6" id="KW-0067">ATP-binding</keyword>
<dbReference type="PROSITE" id="PS51016">
    <property type="entry name" value="MYTH4"/>
    <property type="match status" value="1"/>
</dbReference>
<dbReference type="InterPro" id="IPR038185">
    <property type="entry name" value="MyTH4_dom_sf"/>
</dbReference>
<dbReference type="Gene3D" id="3.40.850.10">
    <property type="entry name" value="Kinesin motor domain"/>
    <property type="match status" value="1"/>
</dbReference>